<feature type="compositionally biased region" description="Polar residues" evidence="1">
    <location>
        <begin position="47"/>
        <end position="58"/>
    </location>
</feature>
<feature type="region of interest" description="Disordered" evidence="1">
    <location>
        <begin position="1"/>
        <end position="58"/>
    </location>
</feature>
<feature type="transmembrane region" description="Helical" evidence="2">
    <location>
        <begin position="256"/>
        <end position="277"/>
    </location>
</feature>
<evidence type="ECO:0000313" key="4">
    <source>
        <dbReference type="Proteomes" id="UP000688137"/>
    </source>
</evidence>
<feature type="transmembrane region" description="Helical" evidence="2">
    <location>
        <begin position="313"/>
        <end position="334"/>
    </location>
</feature>
<dbReference type="OMA" id="LGMEIIM"/>
<sequence>MHLSNASSSSVKFQSAKQQQQESIKIKEQQDQTINSEGDLESEFNQDETYQKQQNIQKSQKFEASEQEVISIEAKKEIAQVEQLNTEMQEEKPLTLNFVSMSSNQRNNLQTYKSTNRKLIPINQHSLSQSIISNITLNNKGKGFRKINAFYYDRIGDQISLIFMENKNIIKFLARETVIPILISFVIEVLILVVQNEIGEYCFIDGIICSNYWVRLWSFIKQQILFKLGIVFCKGHILYNLVLGNKLIQVKNGRPLMEYFVLIIMTILTDFIMIFWVGFNEDWLFIVYVYIIGFVVFFNTFRMKTWPSQLLKGLSYFLYDITIIGLLLVCFKLLPQIKQSLRNHNSVAWHEYYMFLYAFLDLGMEIIMDLSLSLTKYSELYIYQGQLLIIGTRVGTLIQGDMARFDYWFCLFFLIMFRINNISIVFTVFFRRVIYYATPDSLKPFVSMEETNLTRKGKNGACWEHLFWIVYFYMFIFSGRTLTHWIFDKSYILNGQFETNIWNGYDKSNYMPIIVWTFLLIPEFVGYKLNKSKNYDNIKLLGGNKLKFYENLFIRIFGVYLFNFALMSNLI</sequence>
<feature type="transmembrane region" description="Helical" evidence="2">
    <location>
        <begin position="172"/>
        <end position="194"/>
    </location>
</feature>
<name>A0A8S1QIG2_PARPR</name>
<feature type="transmembrane region" description="Helical" evidence="2">
    <location>
        <begin position="224"/>
        <end position="244"/>
    </location>
</feature>
<feature type="transmembrane region" description="Helical" evidence="2">
    <location>
        <begin position="548"/>
        <end position="566"/>
    </location>
</feature>
<evidence type="ECO:0000256" key="2">
    <source>
        <dbReference type="SAM" id="Phobius"/>
    </source>
</evidence>
<keyword evidence="2" id="KW-1133">Transmembrane helix</keyword>
<feature type="transmembrane region" description="Helical" evidence="2">
    <location>
        <begin position="510"/>
        <end position="527"/>
    </location>
</feature>
<dbReference type="AlphaFoldDB" id="A0A8S1QIG2"/>
<feature type="transmembrane region" description="Helical" evidence="2">
    <location>
        <begin position="354"/>
        <end position="374"/>
    </location>
</feature>
<dbReference type="EMBL" id="CAJJDM010000175">
    <property type="protein sequence ID" value="CAD8115818.1"/>
    <property type="molecule type" value="Genomic_DNA"/>
</dbReference>
<gene>
    <name evidence="3" type="ORF">PPRIM_AZ9-3.1.T1660056</name>
</gene>
<feature type="transmembrane region" description="Helical" evidence="2">
    <location>
        <begin position="465"/>
        <end position="487"/>
    </location>
</feature>
<keyword evidence="4" id="KW-1185">Reference proteome</keyword>
<accession>A0A8S1QIG2</accession>
<comment type="caution">
    <text evidence="3">The sequence shown here is derived from an EMBL/GenBank/DDBJ whole genome shotgun (WGS) entry which is preliminary data.</text>
</comment>
<reference evidence="3" key="1">
    <citation type="submission" date="2021-01" db="EMBL/GenBank/DDBJ databases">
        <authorList>
            <consortium name="Genoscope - CEA"/>
            <person name="William W."/>
        </authorList>
    </citation>
    <scope>NUCLEOTIDE SEQUENCE</scope>
</reference>
<keyword evidence="2" id="KW-0812">Transmembrane</keyword>
<feature type="compositionally biased region" description="Low complexity" evidence="1">
    <location>
        <begin position="1"/>
        <end position="23"/>
    </location>
</feature>
<dbReference type="Proteomes" id="UP000688137">
    <property type="component" value="Unassembled WGS sequence"/>
</dbReference>
<protein>
    <recommendedName>
        <fullName evidence="5">Transmembrane protein</fullName>
    </recommendedName>
</protein>
<organism evidence="3 4">
    <name type="scientific">Paramecium primaurelia</name>
    <dbReference type="NCBI Taxonomy" id="5886"/>
    <lineage>
        <taxon>Eukaryota</taxon>
        <taxon>Sar</taxon>
        <taxon>Alveolata</taxon>
        <taxon>Ciliophora</taxon>
        <taxon>Intramacronucleata</taxon>
        <taxon>Oligohymenophorea</taxon>
        <taxon>Peniculida</taxon>
        <taxon>Parameciidae</taxon>
        <taxon>Paramecium</taxon>
    </lineage>
</organism>
<evidence type="ECO:0000313" key="3">
    <source>
        <dbReference type="EMBL" id="CAD8115818.1"/>
    </source>
</evidence>
<proteinExistence type="predicted"/>
<keyword evidence="2" id="KW-0472">Membrane</keyword>
<feature type="transmembrane region" description="Helical" evidence="2">
    <location>
        <begin position="405"/>
        <end position="430"/>
    </location>
</feature>
<evidence type="ECO:0008006" key="5">
    <source>
        <dbReference type="Google" id="ProtNLM"/>
    </source>
</evidence>
<feature type="transmembrane region" description="Helical" evidence="2">
    <location>
        <begin position="381"/>
        <end position="399"/>
    </location>
</feature>
<feature type="transmembrane region" description="Helical" evidence="2">
    <location>
        <begin position="283"/>
        <end position="301"/>
    </location>
</feature>
<evidence type="ECO:0000256" key="1">
    <source>
        <dbReference type="SAM" id="MobiDB-lite"/>
    </source>
</evidence>